<sequence length="55" mass="6359">MWRKRIVVSNAANSDNDGLESSARCSCYIRVHVYDMYIVVNRKMEFGFANVICLL</sequence>
<evidence type="ECO:0000313" key="1">
    <source>
        <dbReference type="EMBL" id="PNX59016.1"/>
    </source>
</evidence>
<dbReference type="AlphaFoldDB" id="A0A2K3JYE0"/>
<organism evidence="1 2">
    <name type="scientific">Trifolium pratense</name>
    <name type="common">Red clover</name>
    <dbReference type="NCBI Taxonomy" id="57577"/>
    <lineage>
        <taxon>Eukaryota</taxon>
        <taxon>Viridiplantae</taxon>
        <taxon>Streptophyta</taxon>
        <taxon>Embryophyta</taxon>
        <taxon>Tracheophyta</taxon>
        <taxon>Spermatophyta</taxon>
        <taxon>Magnoliopsida</taxon>
        <taxon>eudicotyledons</taxon>
        <taxon>Gunneridae</taxon>
        <taxon>Pentapetalae</taxon>
        <taxon>rosids</taxon>
        <taxon>fabids</taxon>
        <taxon>Fabales</taxon>
        <taxon>Fabaceae</taxon>
        <taxon>Papilionoideae</taxon>
        <taxon>50 kb inversion clade</taxon>
        <taxon>NPAAA clade</taxon>
        <taxon>Hologalegina</taxon>
        <taxon>IRL clade</taxon>
        <taxon>Trifolieae</taxon>
        <taxon>Trifolium</taxon>
    </lineage>
</organism>
<evidence type="ECO:0000313" key="2">
    <source>
        <dbReference type="Proteomes" id="UP000236291"/>
    </source>
</evidence>
<accession>A0A2K3JYE0</accession>
<protein>
    <submittedName>
        <fullName evidence="1">Uncharacterized protein</fullName>
    </submittedName>
</protein>
<dbReference type="Proteomes" id="UP000236291">
    <property type="component" value="Unassembled WGS sequence"/>
</dbReference>
<proteinExistence type="predicted"/>
<reference evidence="1 2" key="2">
    <citation type="journal article" date="2017" name="Front. Plant Sci.">
        <title>Gene Classification and Mining of Molecular Markers Useful in Red Clover (Trifolium pratense) Breeding.</title>
        <authorList>
            <person name="Istvanek J."/>
            <person name="Dluhosova J."/>
            <person name="Dluhos P."/>
            <person name="Patkova L."/>
            <person name="Nedelnik J."/>
            <person name="Repkova J."/>
        </authorList>
    </citation>
    <scope>NUCLEOTIDE SEQUENCE [LARGE SCALE GENOMIC DNA]</scope>
    <source>
        <strain evidence="2">cv. Tatra</strain>
        <tissue evidence="1">Young leaves</tissue>
    </source>
</reference>
<feature type="non-terminal residue" evidence="1">
    <location>
        <position position="55"/>
    </location>
</feature>
<comment type="caution">
    <text evidence="1">The sequence shown here is derived from an EMBL/GenBank/DDBJ whole genome shotgun (WGS) entry which is preliminary data.</text>
</comment>
<dbReference type="EMBL" id="ASHM01079833">
    <property type="protein sequence ID" value="PNX59016.1"/>
    <property type="molecule type" value="Genomic_DNA"/>
</dbReference>
<gene>
    <name evidence="1" type="ORF">L195_g051205</name>
</gene>
<name>A0A2K3JYE0_TRIPR</name>
<reference evidence="1 2" key="1">
    <citation type="journal article" date="2014" name="Am. J. Bot.">
        <title>Genome assembly and annotation for red clover (Trifolium pratense; Fabaceae).</title>
        <authorList>
            <person name="Istvanek J."/>
            <person name="Jaros M."/>
            <person name="Krenek A."/>
            <person name="Repkova J."/>
        </authorList>
    </citation>
    <scope>NUCLEOTIDE SEQUENCE [LARGE SCALE GENOMIC DNA]</scope>
    <source>
        <strain evidence="2">cv. Tatra</strain>
        <tissue evidence="1">Young leaves</tissue>
    </source>
</reference>